<keyword evidence="2" id="KW-1185">Reference proteome</keyword>
<dbReference type="AlphaFoldDB" id="A0A1W6LG05"/>
<accession>A0A1W6LG05</accession>
<evidence type="ECO:0000313" key="2">
    <source>
        <dbReference type="Proteomes" id="UP000193427"/>
    </source>
</evidence>
<evidence type="ECO:0000313" key="1">
    <source>
        <dbReference type="EMBL" id="ARN23195.1"/>
    </source>
</evidence>
<dbReference type="Proteomes" id="UP000193427">
    <property type="component" value="Chromosome"/>
</dbReference>
<dbReference type="STRING" id="946333.A4W93_26650"/>
<dbReference type="OrthoDB" id="7340968at2"/>
<dbReference type="Gene3D" id="3.30.40.220">
    <property type="match status" value="1"/>
</dbReference>
<proteinExistence type="predicted"/>
<dbReference type="EMBL" id="CP015118">
    <property type="protein sequence ID" value="ARN23195.1"/>
    <property type="molecule type" value="Genomic_DNA"/>
</dbReference>
<protein>
    <submittedName>
        <fullName evidence="1">Uncharacterized protein</fullName>
    </submittedName>
</protein>
<name>A0A1W6LG05_9BURK</name>
<gene>
    <name evidence="1" type="ORF">A4W93_26650</name>
</gene>
<dbReference type="KEGG" id="rgu:A4W93_26650"/>
<organism evidence="1 2">
    <name type="scientific">Piscinibacter gummiphilus</name>
    <dbReference type="NCBI Taxonomy" id="946333"/>
    <lineage>
        <taxon>Bacteria</taxon>
        <taxon>Pseudomonadati</taxon>
        <taxon>Pseudomonadota</taxon>
        <taxon>Betaproteobacteria</taxon>
        <taxon>Burkholderiales</taxon>
        <taxon>Sphaerotilaceae</taxon>
        <taxon>Piscinibacter</taxon>
    </lineage>
</organism>
<dbReference type="RefSeq" id="WP_085753512.1">
    <property type="nucleotide sequence ID" value="NZ_BSPR01000017.1"/>
</dbReference>
<sequence>MQISVLQEALAAREVFFSFTDPKISSRVFELGQVGLTFDYLPLSVFQRGNQQRLRLEVERFHGKAALSSKQEGHGRDGRPTADINWAIAFINAPEGSAVVTRRNGNELWWSTFADEAVRDGGDYKYRSTRSGWHHIKATKEQLGILDSWLTARTKATNARKTRNPIDAFHKVVREHSLLPLVVSYGSALELAKRAYSAHQQSGRSKLGVYKDKLFGFASREELADFIMRLHADQQGKCALSGLTMLELDAGRTAVDRDCEVSLDRISSDLGYEQSNLQLVCRFINSWKSTDANEHFKSLLDVVRRSPGPRKPLAAAS</sequence>
<reference evidence="1 2" key="1">
    <citation type="submission" date="2016-04" db="EMBL/GenBank/DDBJ databases">
        <title>Complete genome sequence of natural rubber-degrading, novel Gram-negative bacterium, Rhizobacter gummiphilus strain NS21.</title>
        <authorList>
            <person name="Tabata M."/>
            <person name="Kasai D."/>
            <person name="Fukuda M."/>
        </authorList>
    </citation>
    <scope>NUCLEOTIDE SEQUENCE [LARGE SCALE GENOMIC DNA]</scope>
    <source>
        <strain evidence="1 2">NS21</strain>
    </source>
</reference>